<organism evidence="2">
    <name type="scientific">Tetraselmis sp. GSL018</name>
    <dbReference type="NCBI Taxonomy" id="582737"/>
    <lineage>
        <taxon>Eukaryota</taxon>
        <taxon>Viridiplantae</taxon>
        <taxon>Chlorophyta</taxon>
        <taxon>core chlorophytes</taxon>
        <taxon>Chlorodendrophyceae</taxon>
        <taxon>Chlorodendrales</taxon>
        <taxon>Chlorodendraceae</taxon>
        <taxon>Tetraselmis</taxon>
    </lineage>
</organism>
<dbReference type="EMBL" id="GBEZ01007485">
    <property type="protein sequence ID" value="JAC77982.1"/>
    <property type="molecule type" value="Transcribed_RNA"/>
</dbReference>
<protein>
    <submittedName>
        <fullName evidence="2">Uncharacterized protein</fullName>
    </submittedName>
</protein>
<name>A0A061RYK0_9CHLO</name>
<feature type="region of interest" description="Disordered" evidence="1">
    <location>
        <begin position="83"/>
        <end position="104"/>
    </location>
</feature>
<feature type="non-terminal residue" evidence="2">
    <location>
        <position position="1"/>
    </location>
</feature>
<accession>A0A061RYK0</accession>
<evidence type="ECO:0000313" key="2">
    <source>
        <dbReference type="EMBL" id="JAC77982.1"/>
    </source>
</evidence>
<reference evidence="2" key="1">
    <citation type="submission" date="2014-05" db="EMBL/GenBank/DDBJ databases">
        <title>The transcriptome of the halophilic microalga Tetraselmis sp. GSL018 isolated from the Great Salt Lake, Utah.</title>
        <authorList>
            <person name="Jinkerson R.E."/>
            <person name="D'Adamo S."/>
            <person name="Posewitz M.C."/>
        </authorList>
    </citation>
    <scope>NUCLEOTIDE SEQUENCE</scope>
    <source>
        <strain evidence="2">GSL018</strain>
    </source>
</reference>
<dbReference type="AlphaFoldDB" id="A0A061RYK0"/>
<feature type="non-terminal residue" evidence="2">
    <location>
        <position position="215"/>
    </location>
</feature>
<proteinExistence type="predicted"/>
<sequence>IAVLFRPPLSLLKQPTRVIGELSGEEAAVARPVIRVVAAEGPSSASPTGRVAPMHTPTSFWTSASRHSPLVFRRGVHVLSGNTLQVHSPGDGSRVDSFSLPSSTEDGQSLQARTLVYSDAQAAWLVFFSEADRKAAKGSPASTGRFTLLMASQIRDRALPWLLPGVSGAFVGRGDRHFAVLEPSMDFVAVYRTEAMAEVHPPLYRAALERCAGEL</sequence>
<evidence type="ECO:0000256" key="1">
    <source>
        <dbReference type="SAM" id="MobiDB-lite"/>
    </source>
</evidence>
<gene>
    <name evidence="2" type="ORF">TSPGSL018_16330</name>
</gene>